<dbReference type="EMBL" id="JAHQIW010006625">
    <property type="protein sequence ID" value="KAJ1369619.1"/>
    <property type="molecule type" value="Genomic_DNA"/>
</dbReference>
<name>A0AAD5WGM4_PARTN</name>
<evidence type="ECO:0000313" key="2">
    <source>
        <dbReference type="Proteomes" id="UP001196413"/>
    </source>
</evidence>
<sequence>MAFSTAADVQAQVPGIPPNLNSAQAFVKHLVMQGVLDVLEQQGRAAGLPDAIITIILGQLAVNVLYTPLNCPPR</sequence>
<dbReference type="AlphaFoldDB" id="A0AAD5WGM4"/>
<protein>
    <submittedName>
        <fullName evidence="1">Uncharacterized protein</fullName>
    </submittedName>
</protein>
<gene>
    <name evidence="1" type="ORF">KIN20_031108</name>
</gene>
<evidence type="ECO:0000313" key="1">
    <source>
        <dbReference type="EMBL" id="KAJ1369619.1"/>
    </source>
</evidence>
<accession>A0AAD5WGM4</accession>
<dbReference type="Proteomes" id="UP001196413">
    <property type="component" value="Unassembled WGS sequence"/>
</dbReference>
<proteinExistence type="predicted"/>
<keyword evidence="2" id="KW-1185">Reference proteome</keyword>
<comment type="caution">
    <text evidence="1">The sequence shown here is derived from an EMBL/GenBank/DDBJ whole genome shotgun (WGS) entry which is preliminary data.</text>
</comment>
<organism evidence="1 2">
    <name type="scientific">Parelaphostrongylus tenuis</name>
    <name type="common">Meningeal worm</name>
    <dbReference type="NCBI Taxonomy" id="148309"/>
    <lineage>
        <taxon>Eukaryota</taxon>
        <taxon>Metazoa</taxon>
        <taxon>Ecdysozoa</taxon>
        <taxon>Nematoda</taxon>
        <taxon>Chromadorea</taxon>
        <taxon>Rhabditida</taxon>
        <taxon>Rhabditina</taxon>
        <taxon>Rhabditomorpha</taxon>
        <taxon>Strongyloidea</taxon>
        <taxon>Metastrongylidae</taxon>
        <taxon>Parelaphostrongylus</taxon>
    </lineage>
</organism>
<reference evidence="1" key="1">
    <citation type="submission" date="2021-06" db="EMBL/GenBank/DDBJ databases">
        <title>Parelaphostrongylus tenuis whole genome reference sequence.</title>
        <authorList>
            <person name="Garwood T.J."/>
            <person name="Larsen P.A."/>
            <person name="Fountain-Jones N.M."/>
            <person name="Garbe J.R."/>
            <person name="Macchietto M.G."/>
            <person name="Kania S.A."/>
            <person name="Gerhold R.W."/>
            <person name="Richards J.E."/>
            <person name="Wolf T.M."/>
        </authorList>
    </citation>
    <scope>NUCLEOTIDE SEQUENCE</scope>
    <source>
        <strain evidence="1">MNPRO001-30</strain>
        <tissue evidence="1">Meninges</tissue>
    </source>
</reference>